<proteinExistence type="predicted"/>
<organism evidence="1 2">
    <name type="scientific">Tuber aestivum</name>
    <name type="common">summer truffle</name>
    <dbReference type="NCBI Taxonomy" id="59557"/>
    <lineage>
        <taxon>Eukaryota</taxon>
        <taxon>Fungi</taxon>
        <taxon>Dikarya</taxon>
        <taxon>Ascomycota</taxon>
        <taxon>Pezizomycotina</taxon>
        <taxon>Pezizomycetes</taxon>
        <taxon>Pezizales</taxon>
        <taxon>Tuberaceae</taxon>
        <taxon>Tuber</taxon>
    </lineage>
</organism>
<dbReference type="EMBL" id="LN890968">
    <property type="protein sequence ID" value="CUS13668.1"/>
    <property type="molecule type" value="Genomic_DNA"/>
</dbReference>
<evidence type="ECO:0000313" key="2">
    <source>
        <dbReference type="Proteomes" id="UP001412239"/>
    </source>
</evidence>
<dbReference type="Proteomes" id="UP001412239">
    <property type="component" value="Unassembled WGS sequence"/>
</dbReference>
<protein>
    <submittedName>
        <fullName evidence="1">Uncharacterized protein</fullName>
    </submittedName>
</protein>
<evidence type="ECO:0000313" key="1">
    <source>
        <dbReference type="EMBL" id="CUS13668.1"/>
    </source>
</evidence>
<reference evidence="1" key="1">
    <citation type="submission" date="2015-10" db="EMBL/GenBank/DDBJ databases">
        <authorList>
            <person name="Regsiter A."/>
            <person name="william w."/>
        </authorList>
    </citation>
    <scope>NUCLEOTIDE SEQUENCE</scope>
    <source>
        <strain evidence="1">Montdore</strain>
    </source>
</reference>
<dbReference type="AlphaFoldDB" id="A0A292Q471"/>
<keyword evidence="2" id="KW-1185">Reference proteome</keyword>
<sequence>MLVKIEESPGYWCLAQNLSVEESSRLAYLEREGINGKIFTLGHSEFLDVAHEDDYKISFDWEHFLDDLGCDNRELVADRCYLTLRDRGRRVVSQQPIGPLYHA</sequence>
<accession>A0A292Q471</accession>
<name>A0A292Q471_9PEZI</name>
<gene>
    <name evidence="1" type="ORF">GSTUAT00002193001</name>
</gene>